<organism evidence="9 10">
    <name type="scientific">Amphibalanus amphitrite</name>
    <name type="common">Striped barnacle</name>
    <name type="synonym">Balanus amphitrite</name>
    <dbReference type="NCBI Taxonomy" id="1232801"/>
    <lineage>
        <taxon>Eukaryota</taxon>
        <taxon>Metazoa</taxon>
        <taxon>Ecdysozoa</taxon>
        <taxon>Arthropoda</taxon>
        <taxon>Crustacea</taxon>
        <taxon>Multicrustacea</taxon>
        <taxon>Cirripedia</taxon>
        <taxon>Thoracica</taxon>
        <taxon>Thoracicalcarea</taxon>
        <taxon>Balanomorpha</taxon>
        <taxon>Balanoidea</taxon>
        <taxon>Balanidae</taxon>
        <taxon>Amphibalaninae</taxon>
        <taxon>Amphibalanus</taxon>
    </lineage>
</organism>
<feature type="domain" description="PKD/Chitinase" evidence="8">
    <location>
        <begin position="442"/>
        <end position="529"/>
    </location>
</feature>
<keyword evidence="5" id="KW-0325">Glycoprotein</keyword>
<sequence>MYLLHTLKLALFCYEGDECVLLACGRDGCDTLPKRHRGHKQKVWLISWEQSAAELPATAALLASDSPSASPSPSPSRDATGQPCEPSVSAACPPSQQCEPLPDRPEAGVCRCPPGQVLGEGGQCGPPAAAASTEPPPPTVSTAAPLAVRVVNKTITLPESDVQLEAVVDPPPADGESYTYMWQLLPEVSTPVADGASMSDAAQAQFKLRHLTAGVYVFQLDVEGRHSLGRTVANVTVKPAPRVNQPPVAVVSPVNQTLYLPNSKALLEGSDSTDDLPSDQLVYNWEVVAAPLTWPGQELPRAATLQLENLTPGNYTIRLTVEDAEHLSSSADAHIIVLKEVDYAPQANAGEDVVVYLPTNAVTLYGNASTDDKGIVSYEWTKAPGSEDRAVDMQDTHKPFLHLSNLEKGVYEFILKVTDSAEHTSTDSVLVVVKSQPNTPPTAVAGKNQTLTLPRTWAVLDGSGSHDNLRVTSWLWEQISGPTTSKIVNSTQPVANATSLTRGLYVFRLTVWDDASNSSALTNVTVIQATNAPPVADAGGDLTVHLPVSVVTLNGSRSSDDVRIVSWKWSRDGSSLAAGRVVGDTDTACSLQLVDMVAGLYRFHLTVTDEQGATARDTVSVVIQEDPYIDSQIRVELDVPFGQWTQAQQEALVRKVALLVPSSGDVQVRLLRWSAEPRTGHLLVELTASETTLSDGAKPQIKMLPGVSVVSALRAHLRSDPSALDHAVLLLDTVTCQNPCSGHGRCDETTRLCVCDRFWTENFFKRLGSDGQANCDWSVLYVIIISFSLVVALGVAVWAAICLLRRRCGSAGVGSGLRRTRRARYTPVSDPEGLQMLPKSRCRAEVDGGHSASSLMASETDSESEPLFEAASGRRRPSRNNNKRRKRNGVSRPPKAGKKM</sequence>
<dbReference type="CDD" id="cd00146">
    <property type="entry name" value="PKD"/>
    <property type="match status" value="1"/>
</dbReference>
<dbReference type="GO" id="GO:0031410">
    <property type="term" value="C:cytoplasmic vesicle"/>
    <property type="evidence" value="ECO:0007669"/>
    <property type="project" value="TreeGrafter"/>
</dbReference>
<dbReference type="InterPro" id="IPR013783">
    <property type="entry name" value="Ig-like_fold"/>
</dbReference>
<evidence type="ECO:0000256" key="3">
    <source>
        <dbReference type="ARBA" id="ARBA00022989"/>
    </source>
</evidence>
<proteinExistence type="predicted"/>
<evidence type="ECO:0000256" key="5">
    <source>
        <dbReference type="ARBA" id="ARBA00023180"/>
    </source>
</evidence>
<dbReference type="InterPro" id="IPR029865">
    <property type="entry name" value="KIAA0319-like"/>
</dbReference>
<evidence type="ECO:0000256" key="6">
    <source>
        <dbReference type="SAM" id="MobiDB-lite"/>
    </source>
</evidence>
<dbReference type="SMART" id="SM00089">
    <property type="entry name" value="PKD"/>
    <property type="match status" value="4"/>
</dbReference>
<evidence type="ECO:0000256" key="4">
    <source>
        <dbReference type="ARBA" id="ARBA00023136"/>
    </source>
</evidence>
<dbReference type="GO" id="GO:0016020">
    <property type="term" value="C:membrane"/>
    <property type="evidence" value="ECO:0007669"/>
    <property type="project" value="UniProtKB-SubCell"/>
</dbReference>
<name>A0A6A4W5C5_AMPAM</name>
<dbReference type="OrthoDB" id="536372at2759"/>
<dbReference type="Proteomes" id="UP000440578">
    <property type="component" value="Unassembled WGS sequence"/>
</dbReference>
<keyword evidence="3 7" id="KW-1133">Transmembrane helix</keyword>
<evidence type="ECO:0000313" key="10">
    <source>
        <dbReference type="Proteomes" id="UP000440578"/>
    </source>
</evidence>
<dbReference type="PANTHER" id="PTHR46182">
    <property type="entry name" value="FI19480P1"/>
    <property type="match status" value="1"/>
</dbReference>
<dbReference type="FunFam" id="2.60.40.10:FF:000257">
    <property type="entry name" value="Dyslexia-associated protein KIAA0319-like"/>
    <property type="match status" value="1"/>
</dbReference>
<evidence type="ECO:0000256" key="2">
    <source>
        <dbReference type="ARBA" id="ARBA00022692"/>
    </source>
</evidence>
<evidence type="ECO:0000256" key="1">
    <source>
        <dbReference type="ARBA" id="ARBA00004370"/>
    </source>
</evidence>
<dbReference type="AlphaFoldDB" id="A0A6A4W5C5"/>
<keyword evidence="4 7" id="KW-0472">Membrane</keyword>
<dbReference type="EMBL" id="VIIS01001151">
    <property type="protein sequence ID" value="KAF0301564.1"/>
    <property type="molecule type" value="Genomic_DNA"/>
</dbReference>
<accession>A0A6A4W5C5</accession>
<dbReference type="InterPro" id="IPR035986">
    <property type="entry name" value="PKD_dom_sf"/>
</dbReference>
<dbReference type="FunFam" id="2.60.40.10:FF:000061">
    <property type="entry name" value="Dyslexia-associated protein KIAA0319 homolog"/>
    <property type="match status" value="2"/>
</dbReference>
<comment type="caution">
    <text evidence="9">The sequence shown here is derived from an EMBL/GenBank/DDBJ whole genome shotgun (WGS) entry which is preliminary data.</text>
</comment>
<feature type="region of interest" description="Disordered" evidence="6">
    <location>
        <begin position="850"/>
        <end position="900"/>
    </location>
</feature>
<dbReference type="GO" id="GO:0001764">
    <property type="term" value="P:neuron migration"/>
    <property type="evidence" value="ECO:0007669"/>
    <property type="project" value="TreeGrafter"/>
</dbReference>
<evidence type="ECO:0000313" key="9">
    <source>
        <dbReference type="EMBL" id="KAF0301565.1"/>
    </source>
</evidence>
<dbReference type="PANTHER" id="PTHR46182:SF2">
    <property type="entry name" value="FI19480P1"/>
    <property type="match status" value="1"/>
</dbReference>
<dbReference type="EMBL" id="VIIS01001151">
    <property type="protein sequence ID" value="KAF0301565.1"/>
    <property type="molecule type" value="Genomic_DNA"/>
</dbReference>
<comment type="subcellular location">
    <subcellularLocation>
        <location evidence="1">Membrane</location>
    </subcellularLocation>
</comment>
<reference evidence="9 10" key="1">
    <citation type="submission" date="2019-07" db="EMBL/GenBank/DDBJ databases">
        <title>Draft genome assembly of a fouling barnacle, Amphibalanus amphitrite (Darwin, 1854): The first reference genome for Thecostraca.</title>
        <authorList>
            <person name="Kim W."/>
        </authorList>
    </citation>
    <scope>NUCLEOTIDE SEQUENCE [LARGE SCALE GENOMIC DNA]</scope>
    <source>
        <strain evidence="9">SNU_AA5</strain>
        <tissue evidence="9">Soma without cirri and trophi</tissue>
    </source>
</reference>
<feature type="compositionally biased region" description="Basic residues" evidence="6">
    <location>
        <begin position="873"/>
        <end position="900"/>
    </location>
</feature>
<evidence type="ECO:0000256" key="7">
    <source>
        <dbReference type="SAM" id="Phobius"/>
    </source>
</evidence>
<gene>
    <name evidence="9" type="ORF">FJT64_026181</name>
</gene>
<dbReference type="Gene3D" id="2.60.40.10">
    <property type="entry name" value="Immunoglobulins"/>
    <property type="match status" value="5"/>
</dbReference>
<keyword evidence="2 7" id="KW-0812">Transmembrane</keyword>
<protein>
    <submittedName>
        <fullName evidence="9">Dyslexia-associated protein KIAA0319-like protein</fullName>
    </submittedName>
</protein>
<dbReference type="CDD" id="cd19941">
    <property type="entry name" value="TIL"/>
    <property type="match status" value="1"/>
</dbReference>
<dbReference type="SUPFAM" id="SSF49299">
    <property type="entry name" value="PKD domain"/>
    <property type="match status" value="3"/>
</dbReference>
<feature type="domain" description="PKD/Chitinase" evidence="8">
    <location>
        <begin position="248"/>
        <end position="340"/>
    </location>
</feature>
<evidence type="ECO:0000259" key="8">
    <source>
        <dbReference type="SMART" id="SM00089"/>
    </source>
</evidence>
<dbReference type="Pfam" id="PF22352">
    <property type="entry name" value="K319L-like_PKD"/>
    <property type="match status" value="5"/>
</dbReference>
<keyword evidence="10" id="KW-1185">Reference proteome</keyword>
<feature type="region of interest" description="Disordered" evidence="6">
    <location>
        <begin position="63"/>
        <end position="89"/>
    </location>
</feature>
<feature type="region of interest" description="Disordered" evidence="6">
    <location>
        <begin position="123"/>
        <end position="142"/>
    </location>
</feature>
<feature type="domain" description="PKD/Chitinase" evidence="8">
    <location>
        <begin position="535"/>
        <end position="626"/>
    </location>
</feature>
<feature type="transmembrane region" description="Helical" evidence="7">
    <location>
        <begin position="779"/>
        <end position="804"/>
    </location>
</feature>
<feature type="domain" description="PKD/Chitinase" evidence="8">
    <location>
        <begin position="346"/>
        <end position="436"/>
    </location>
</feature>
<dbReference type="InterPro" id="IPR022409">
    <property type="entry name" value="PKD/Chitinase_dom"/>
</dbReference>